<evidence type="ECO:0000313" key="3">
    <source>
        <dbReference type="Proteomes" id="UP001145069"/>
    </source>
</evidence>
<evidence type="ECO:0000256" key="1">
    <source>
        <dbReference type="SAM" id="Phobius"/>
    </source>
</evidence>
<name>A0A9X3WHW5_9BACI</name>
<keyword evidence="1" id="KW-0812">Transmembrane</keyword>
<reference evidence="2" key="1">
    <citation type="submission" date="2022-06" db="EMBL/GenBank/DDBJ databases">
        <title>Aquibacillus sp. a new bacterium isolated from soil saline samples.</title>
        <authorList>
            <person name="Galisteo C."/>
            <person name="De La Haba R."/>
            <person name="Sanchez-Porro C."/>
            <person name="Ventosa A."/>
        </authorList>
    </citation>
    <scope>NUCLEOTIDE SEQUENCE</scope>
    <source>
        <strain evidence="2">3ASR75-54</strain>
    </source>
</reference>
<organism evidence="2 3">
    <name type="scientific">Aquibacillus salsiterrae</name>
    <dbReference type="NCBI Taxonomy" id="2950439"/>
    <lineage>
        <taxon>Bacteria</taxon>
        <taxon>Bacillati</taxon>
        <taxon>Bacillota</taxon>
        <taxon>Bacilli</taxon>
        <taxon>Bacillales</taxon>
        <taxon>Bacillaceae</taxon>
        <taxon>Aquibacillus</taxon>
    </lineage>
</organism>
<gene>
    <name evidence="2" type="ORF">NC799_12375</name>
</gene>
<evidence type="ECO:0000313" key="2">
    <source>
        <dbReference type="EMBL" id="MDC3417694.1"/>
    </source>
</evidence>
<keyword evidence="3" id="KW-1185">Reference proteome</keyword>
<dbReference type="Proteomes" id="UP001145069">
    <property type="component" value="Unassembled WGS sequence"/>
</dbReference>
<sequence>MGNLWTAIILIVLISIIALVLTLLVAGKSDEGYNQAAKQNISHLSLIYIVAILGSIVALVVYIVWFS</sequence>
<comment type="caution">
    <text evidence="2">The sequence shown here is derived from an EMBL/GenBank/DDBJ whole genome shotgun (WGS) entry which is preliminary data.</text>
</comment>
<keyword evidence="1" id="KW-0472">Membrane</keyword>
<dbReference type="AlphaFoldDB" id="A0A9X3WHW5"/>
<proteinExistence type="predicted"/>
<evidence type="ECO:0008006" key="4">
    <source>
        <dbReference type="Google" id="ProtNLM"/>
    </source>
</evidence>
<accession>A0A9X3WHW5</accession>
<keyword evidence="1" id="KW-1133">Transmembrane helix</keyword>
<protein>
    <recommendedName>
        <fullName evidence="4">BshB3 potential contributor to bacillithiol synthesis</fullName>
    </recommendedName>
</protein>
<dbReference type="EMBL" id="JAMQKC010000012">
    <property type="protein sequence ID" value="MDC3417694.1"/>
    <property type="molecule type" value="Genomic_DNA"/>
</dbReference>
<feature type="transmembrane region" description="Helical" evidence="1">
    <location>
        <begin position="46"/>
        <end position="65"/>
    </location>
</feature>
<feature type="transmembrane region" description="Helical" evidence="1">
    <location>
        <begin position="6"/>
        <end position="26"/>
    </location>
</feature>